<accession>W6S377</accession>
<sequence length="178" mass="20769">MSKNIYKLIIDSKNGNSKALETLLDLFKGLLNKYAYFLDYEDAKNDLNLHFIKVIKTMTINESMNADAILVSYLHRSIKHEFLRLSKKKAKENYISLDLDIINESNENDINFDYLPDFIDKYLTAKEASIIKMIYLKDYSVNDVSKIMNTSRQAVNQCKKRSLIKLRNILEENSSFYG</sequence>
<reference evidence="2 3" key="1">
    <citation type="submission" date="2013-11" db="EMBL/GenBank/DDBJ databases">
        <title>Complete genome sequence of Clostridum sp. M2/40.</title>
        <authorList>
            <person name="Wibberg D."/>
            <person name="Puehler A."/>
            <person name="Schlueter A."/>
        </authorList>
    </citation>
    <scope>NUCLEOTIDE SEQUENCE [LARGE SCALE GENOMIC DNA]</scope>
    <source>
        <strain evidence="3">M2/40</strain>
    </source>
</reference>
<gene>
    <name evidence="2" type="ORF">CM240_3252</name>
</gene>
<dbReference type="SUPFAM" id="SSF88659">
    <property type="entry name" value="Sigma3 and sigma4 domains of RNA polymerase sigma factors"/>
    <property type="match status" value="1"/>
</dbReference>
<dbReference type="Pfam" id="PF04545">
    <property type="entry name" value="Sigma70_r4"/>
    <property type="match status" value="1"/>
</dbReference>
<organism evidence="2 3">
    <name type="scientific">Clostridium bornimense</name>
    <dbReference type="NCBI Taxonomy" id="1216932"/>
    <lineage>
        <taxon>Bacteria</taxon>
        <taxon>Bacillati</taxon>
        <taxon>Bacillota</taxon>
        <taxon>Clostridia</taxon>
        <taxon>Eubacteriales</taxon>
        <taxon>Clostridiaceae</taxon>
        <taxon>Clostridium</taxon>
    </lineage>
</organism>
<evidence type="ECO:0000313" key="3">
    <source>
        <dbReference type="Proteomes" id="UP000019426"/>
    </source>
</evidence>
<dbReference type="InterPro" id="IPR013324">
    <property type="entry name" value="RNA_pol_sigma_r3/r4-like"/>
</dbReference>
<dbReference type="InterPro" id="IPR007630">
    <property type="entry name" value="RNA_pol_sigma70_r4"/>
</dbReference>
<keyword evidence="3" id="KW-1185">Reference proteome</keyword>
<proteinExistence type="predicted"/>
<evidence type="ECO:0000259" key="1">
    <source>
        <dbReference type="Pfam" id="PF04545"/>
    </source>
</evidence>
<dbReference type="Proteomes" id="UP000019426">
    <property type="component" value="Chromosome M2/40_rep2"/>
</dbReference>
<dbReference type="HOGENOM" id="CLU_128089_0_0_9"/>
<dbReference type="AlphaFoldDB" id="W6S377"/>
<protein>
    <recommendedName>
        <fullName evidence="1">RNA polymerase sigma-70 region 4 domain-containing protein</fullName>
    </recommendedName>
</protein>
<dbReference type="GO" id="GO:0003700">
    <property type="term" value="F:DNA-binding transcription factor activity"/>
    <property type="evidence" value="ECO:0007669"/>
    <property type="project" value="InterPro"/>
</dbReference>
<dbReference type="GO" id="GO:0006352">
    <property type="term" value="P:DNA-templated transcription initiation"/>
    <property type="evidence" value="ECO:0007669"/>
    <property type="project" value="InterPro"/>
</dbReference>
<dbReference type="Gene3D" id="1.10.10.10">
    <property type="entry name" value="Winged helix-like DNA-binding domain superfamily/Winged helix DNA-binding domain"/>
    <property type="match status" value="1"/>
</dbReference>
<dbReference type="EMBL" id="HG917869">
    <property type="protein sequence ID" value="CDM70369.1"/>
    <property type="molecule type" value="Genomic_DNA"/>
</dbReference>
<evidence type="ECO:0000313" key="2">
    <source>
        <dbReference type="EMBL" id="CDM70369.1"/>
    </source>
</evidence>
<dbReference type="PATRIC" id="fig|1216932.3.peg.3226"/>
<name>W6S377_9CLOT</name>
<dbReference type="STRING" id="1216932.CM240_3252"/>
<feature type="domain" description="RNA polymerase sigma-70 region 4" evidence="1">
    <location>
        <begin position="123"/>
        <end position="168"/>
    </location>
</feature>
<dbReference type="KEGG" id="clt:CM240_3252"/>
<dbReference type="eggNOG" id="COG1595">
    <property type="taxonomic scope" value="Bacteria"/>
</dbReference>
<dbReference type="InterPro" id="IPR036388">
    <property type="entry name" value="WH-like_DNA-bd_sf"/>
</dbReference>
<dbReference type="RefSeq" id="WP_044040539.1">
    <property type="nucleotide sequence ID" value="NZ_HG917869.1"/>
</dbReference>
<dbReference type="OrthoDB" id="2449942at2"/>